<evidence type="ECO:0000313" key="2">
    <source>
        <dbReference type="EMBL" id="OXU18331.1"/>
    </source>
</evidence>
<feature type="compositionally biased region" description="Polar residues" evidence="1">
    <location>
        <begin position="68"/>
        <end position="77"/>
    </location>
</feature>
<feature type="non-terminal residue" evidence="2">
    <location>
        <position position="87"/>
    </location>
</feature>
<feature type="compositionally biased region" description="Basic residues" evidence="1">
    <location>
        <begin position="78"/>
        <end position="87"/>
    </location>
</feature>
<protein>
    <submittedName>
        <fullName evidence="2">Uncharacterized protein</fullName>
    </submittedName>
</protein>
<dbReference type="Proteomes" id="UP000215335">
    <property type="component" value="Unassembled WGS sequence"/>
</dbReference>
<name>A0A232EJ50_9HYME</name>
<gene>
    <name evidence="2" type="ORF">TSAR_013054</name>
</gene>
<sequence length="87" mass="10395">MSFSDYTRERCIRVRFSGRTRGFAPFEFKMERENKYSRGCCALHTLDERGKNVQHRRCEESRGRNKIRQSPITSSSTARRKYTPTRK</sequence>
<feature type="region of interest" description="Disordered" evidence="1">
    <location>
        <begin position="52"/>
        <end position="87"/>
    </location>
</feature>
<evidence type="ECO:0000313" key="3">
    <source>
        <dbReference type="Proteomes" id="UP000215335"/>
    </source>
</evidence>
<organism evidence="2 3">
    <name type="scientific">Trichomalopsis sarcophagae</name>
    <dbReference type="NCBI Taxonomy" id="543379"/>
    <lineage>
        <taxon>Eukaryota</taxon>
        <taxon>Metazoa</taxon>
        <taxon>Ecdysozoa</taxon>
        <taxon>Arthropoda</taxon>
        <taxon>Hexapoda</taxon>
        <taxon>Insecta</taxon>
        <taxon>Pterygota</taxon>
        <taxon>Neoptera</taxon>
        <taxon>Endopterygota</taxon>
        <taxon>Hymenoptera</taxon>
        <taxon>Apocrita</taxon>
        <taxon>Proctotrupomorpha</taxon>
        <taxon>Chalcidoidea</taxon>
        <taxon>Pteromalidae</taxon>
        <taxon>Pteromalinae</taxon>
        <taxon>Trichomalopsis</taxon>
    </lineage>
</organism>
<accession>A0A232EJ50</accession>
<evidence type="ECO:0000256" key="1">
    <source>
        <dbReference type="SAM" id="MobiDB-lite"/>
    </source>
</evidence>
<dbReference type="EMBL" id="NNAY01004127">
    <property type="protein sequence ID" value="OXU18331.1"/>
    <property type="molecule type" value="Genomic_DNA"/>
</dbReference>
<dbReference type="AlphaFoldDB" id="A0A232EJ50"/>
<feature type="compositionally biased region" description="Basic and acidic residues" evidence="1">
    <location>
        <begin position="52"/>
        <end position="63"/>
    </location>
</feature>
<proteinExistence type="predicted"/>
<reference evidence="2 3" key="1">
    <citation type="journal article" date="2017" name="Curr. Biol.">
        <title>The Evolution of Venom by Co-option of Single-Copy Genes.</title>
        <authorList>
            <person name="Martinson E.O."/>
            <person name="Mrinalini"/>
            <person name="Kelkar Y.D."/>
            <person name="Chang C.H."/>
            <person name="Werren J.H."/>
        </authorList>
    </citation>
    <scope>NUCLEOTIDE SEQUENCE [LARGE SCALE GENOMIC DNA]</scope>
    <source>
        <strain evidence="2 3">Alberta</strain>
        <tissue evidence="2">Whole body</tissue>
    </source>
</reference>
<comment type="caution">
    <text evidence="2">The sequence shown here is derived from an EMBL/GenBank/DDBJ whole genome shotgun (WGS) entry which is preliminary data.</text>
</comment>
<keyword evidence="3" id="KW-1185">Reference proteome</keyword>